<comment type="caution">
    <text evidence="2">The sequence shown here is derived from an EMBL/GenBank/DDBJ whole genome shotgun (WGS) entry which is preliminary data.</text>
</comment>
<sequence length="52" mass="5927">MKEIMDCCNDPLVEIITIMKASRMAITEGLINNRIGYNVDVAPRPMLYVQQN</sequence>
<feature type="non-terminal residue" evidence="2">
    <location>
        <position position="52"/>
    </location>
</feature>
<dbReference type="GO" id="GO:0016887">
    <property type="term" value="F:ATP hydrolysis activity"/>
    <property type="evidence" value="ECO:0007669"/>
    <property type="project" value="InterPro"/>
</dbReference>
<evidence type="ECO:0000259" key="1">
    <source>
        <dbReference type="Pfam" id="PF05876"/>
    </source>
</evidence>
<protein>
    <recommendedName>
        <fullName evidence="1">Phage terminase large subunit GpA ATPase domain-containing protein</fullName>
    </recommendedName>
</protein>
<accession>X1CKT5</accession>
<organism evidence="2">
    <name type="scientific">marine sediment metagenome</name>
    <dbReference type="NCBI Taxonomy" id="412755"/>
    <lineage>
        <taxon>unclassified sequences</taxon>
        <taxon>metagenomes</taxon>
        <taxon>ecological metagenomes</taxon>
    </lineage>
</organism>
<dbReference type="InterPro" id="IPR046453">
    <property type="entry name" value="GpA_ATPase"/>
</dbReference>
<name>X1CKT5_9ZZZZ</name>
<dbReference type="EMBL" id="BART01036241">
    <property type="protein sequence ID" value="GAH08976.1"/>
    <property type="molecule type" value="Genomic_DNA"/>
</dbReference>
<dbReference type="AlphaFoldDB" id="X1CKT5"/>
<gene>
    <name evidence="2" type="ORF">S01H4_61207</name>
</gene>
<dbReference type="Pfam" id="PF05876">
    <property type="entry name" value="GpA_ATPase"/>
    <property type="match status" value="1"/>
</dbReference>
<proteinExistence type="predicted"/>
<evidence type="ECO:0000313" key="2">
    <source>
        <dbReference type="EMBL" id="GAH08976.1"/>
    </source>
</evidence>
<feature type="domain" description="Phage terminase large subunit GpA ATPase" evidence="1">
    <location>
        <begin position="1"/>
        <end position="51"/>
    </location>
</feature>
<reference evidence="2" key="1">
    <citation type="journal article" date="2014" name="Front. Microbiol.">
        <title>High frequency of phylogenetically diverse reductive dehalogenase-homologous genes in deep subseafloor sedimentary metagenomes.</title>
        <authorList>
            <person name="Kawai M."/>
            <person name="Futagami T."/>
            <person name="Toyoda A."/>
            <person name="Takaki Y."/>
            <person name="Nishi S."/>
            <person name="Hori S."/>
            <person name="Arai W."/>
            <person name="Tsubouchi T."/>
            <person name="Morono Y."/>
            <person name="Uchiyama I."/>
            <person name="Ito T."/>
            <person name="Fujiyama A."/>
            <person name="Inagaki F."/>
            <person name="Takami H."/>
        </authorList>
    </citation>
    <scope>NUCLEOTIDE SEQUENCE</scope>
    <source>
        <strain evidence="2">Expedition CK06-06</strain>
    </source>
</reference>